<evidence type="ECO:0000313" key="7">
    <source>
        <dbReference type="EMBL" id="GGB35089.1"/>
    </source>
</evidence>
<dbReference type="EMBL" id="BMHI01000004">
    <property type="protein sequence ID" value="GGB35089.1"/>
    <property type="molecule type" value="Genomic_DNA"/>
</dbReference>
<evidence type="ECO:0000256" key="3">
    <source>
        <dbReference type="ARBA" id="ARBA00022692"/>
    </source>
</evidence>
<evidence type="ECO:0000256" key="6">
    <source>
        <dbReference type="SAM" id="Phobius"/>
    </source>
</evidence>
<comment type="similarity">
    <text evidence="2">Belongs to the acetate uptake transporter (AceTr) (TC 2.A.96) family.</text>
</comment>
<reference evidence="7" key="1">
    <citation type="journal article" date="2014" name="Int. J. Syst. Evol. Microbiol.">
        <title>Complete genome sequence of Corynebacterium casei LMG S-19264T (=DSM 44701T), isolated from a smear-ripened cheese.</title>
        <authorList>
            <consortium name="US DOE Joint Genome Institute (JGI-PGF)"/>
            <person name="Walter F."/>
            <person name="Albersmeier A."/>
            <person name="Kalinowski J."/>
            <person name="Ruckert C."/>
        </authorList>
    </citation>
    <scope>NUCLEOTIDE SEQUENCE</scope>
    <source>
        <strain evidence="7">CGMCC 1.15085</strain>
    </source>
</reference>
<organism evidence="7 8">
    <name type="scientific">Flexivirga endophytica</name>
    <dbReference type="NCBI Taxonomy" id="1849103"/>
    <lineage>
        <taxon>Bacteria</taxon>
        <taxon>Bacillati</taxon>
        <taxon>Actinomycetota</taxon>
        <taxon>Actinomycetes</taxon>
        <taxon>Micrococcales</taxon>
        <taxon>Dermacoccaceae</taxon>
        <taxon>Flexivirga</taxon>
    </lineage>
</organism>
<keyword evidence="4 6" id="KW-1133">Transmembrane helix</keyword>
<proteinExistence type="inferred from homology"/>
<feature type="transmembrane region" description="Helical" evidence="6">
    <location>
        <begin position="7"/>
        <end position="27"/>
    </location>
</feature>
<keyword evidence="5 6" id="KW-0472">Membrane</keyword>
<dbReference type="GO" id="GO:0015123">
    <property type="term" value="F:acetate transmembrane transporter activity"/>
    <property type="evidence" value="ECO:0007669"/>
    <property type="project" value="TreeGrafter"/>
</dbReference>
<dbReference type="Pfam" id="PF01184">
    <property type="entry name" value="Gpr1_Fun34_YaaH"/>
    <property type="match status" value="1"/>
</dbReference>
<feature type="transmembrane region" description="Helical" evidence="6">
    <location>
        <begin position="154"/>
        <end position="172"/>
    </location>
</feature>
<keyword evidence="8" id="KW-1185">Reference proteome</keyword>
<dbReference type="PANTHER" id="PTHR31123">
    <property type="entry name" value="ACCUMULATION OF DYADS PROTEIN 2-RELATED"/>
    <property type="match status" value="1"/>
</dbReference>
<feature type="transmembrane region" description="Helical" evidence="6">
    <location>
        <begin position="33"/>
        <end position="53"/>
    </location>
</feature>
<name>A0A916WUG4_9MICO</name>
<dbReference type="AlphaFoldDB" id="A0A916WUG4"/>
<dbReference type="GO" id="GO:0005886">
    <property type="term" value="C:plasma membrane"/>
    <property type="evidence" value="ECO:0007669"/>
    <property type="project" value="TreeGrafter"/>
</dbReference>
<evidence type="ECO:0000256" key="4">
    <source>
        <dbReference type="ARBA" id="ARBA00022989"/>
    </source>
</evidence>
<dbReference type="NCBIfam" id="NF038013">
    <property type="entry name" value="AceTr_1"/>
    <property type="match status" value="1"/>
</dbReference>
<evidence type="ECO:0000256" key="2">
    <source>
        <dbReference type="ARBA" id="ARBA00005587"/>
    </source>
</evidence>
<reference evidence="7" key="2">
    <citation type="submission" date="2020-09" db="EMBL/GenBank/DDBJ databases">
        <authorList>
            <person name="Sun Q."/>
            <person name="Zhou Y."/>
        </authorList>
    </citation>
    <scope>NUCLEOTIDE SEQUENCE</scope>
    <source>
        <strain evidence="7">CGMCC 1.15085</strain>
    </source>
</reference>
<keyword evidence="3 6" id="KW-0812">Transmembrane</keyword>
<dbReference type="InterPro" id="IPR000791">
    <property type="entry name" value="Gpr1/Fun34/SatP-like"/>
</dbReference>
<comment type="subcellular location">
    <subcellularLocation>
        <location evidence="1">Membrane</location>
        <topology evidence="1">Multi-pass membrane protein</topology>
    </subcellularLocation>
</comment>
<accession>A0A916WUG4</accession>
<evidence type="ECO:0000256" key="5">
    <source>
        <dbReference type="ARBA" id="ARBA00023136"/>
    </source>
</evidence>
<feature type="transmembrane region" description="Helical" evidence="6">
    <location>
        <begin position="124"/>
        <end position="142"/>
    </location>
</feature>
<evidence type="ECO:0000313" key="8">
    <source>
        <dbReference type="Proteomes" id="UP000636793"/>
    </source>
</evidence>
<feature type="transmembrane region" description="Helical" evidence="6">
    <location>
        <begin position="60"/>
        <end position="79"/>
    </location>
</feature>
<feature type="transmembrane region" description="Helical" evidence="6">
    <location>
        <begin position="99"/>
        <end position="117"/>
    </location>
</feature>
<dbReference type="PANTHER" id="PTHR31123:SF1">
    <property type="entry name" value="ACCUMULATION OF DYADS PROTEIN 2-RELATED"/>
    <property type="match status" value="1"/>
</dbReference>
<sequence>MGDPFPLGLISFGISSVVLASVMSGMFDATGMSAVLPVAIALGFFTELIAGLLHFARGETFPGLVFTIFAGFWGSYALLVQFYSPDVVKAGGDPTNVTGIYLLAWGVMTAYLVIAALRTNLTTIVILGLLALVFLIASWGTFAGSTGIGHTAGYVLLITAIVALYASAAMIVNHTWERTVLPIP</sequence>
<protein>
    <submittedName>
        <fullName evidence="7">Uncharacterized protein</fullName>
    </submittedName>
</protein>
<comment type="caution">
    <text evidence="7">The sequence shown here is derived from an EMBL/GenBank/DDBJ whole genome shotgun (WGS) entry which is preliminary data.</text>
</comment>
<dbReference type="Proteomes" id="UP000636793">
    <property type="component" value="Unassembled WGS sequence"/>
</dbReference>
<dbReference type="InterPro" id="IPR051633">
    <property type="entry name" value="AceTr"/>
</dbReference>
<evidence type="ECO:0000256" key="1">
    <source>
        <dbReference type="ARBA" id="ARBA00004141"/>
    </source>
</evidence>
<gene>
    <name evidence="7" type="ORF">GCM10011492_27190</name>
</gene>